<gene>
    <name evidence="8" type="ORF">AFUS01_LOCUS19723</name>
</gene>
<dbReference type="GO" id="GO:0000387">
    <property type="term" value="P:spliceosomal snRNP assembly"/>
    <property type="evidence" value="ECO:0007669"/>
    <property type="project" value="TreeGrafter"/>
</dbReference>
<evidence type="ECO:0000256" key="1">
    <source>
        <dbReference type="ARBA" id="ARBA00022574"/>
    </source>
</evidence>
<proteinExistence type="inferred from homology"/>
<reference evidence="8" key="1">
    <citation type="submission" date="2021-06" db="EMBL/GenBank/DDBJ databases">
        <authorList>
            <person name="Hodson N. C."/>
            <person name="Mongue J. A."/>
            <person name="Jaron S. K."/>
        </authorList>
    </citation>
    <scope>NUCLEOTIDE SEQUENCE</scope>
</reference>
<dbReference type="PROSITE" id="PS50082">
    <property type="entry name" value="WD_REPEATS_2"/>
    <property type="match status" value="4"/>
</dbReference>
<keyword evidence="3" id="KW-0677">Repeat</keyword>
<dbReference type="CDD" id="cd00200">
    <property type="entry name" value="WD40"/>
    <property type="match status" value="1"/>
</dbReference>
<feature type="repeat" description="WD" evidence="7">
    <location>
        <begin position="55"/>
        <end position="96"/>
    </location>
</feature>
<dbReference type="OrthoDB" id="200206at2759"/>
<feature type="repeat" description="WD" evidence="7">
    <location>
        <begin position="96"/>
        <end position="137"/>
    </location>
</feature>
<evidence type="ECO:0000313" key="9">
    <source>
        <dbReference type="Proteomes" id="UP000708208"/>
    </source>
</evidence>
<sequence>MSVRQTPLTCHGHTRPVVHLAFSGITDKGYYVMSACKDGKPMLRYGDTGDWIGTFEGHKGAVWGVALNYDGTRAATGAADFSAKIWDARSGHEEHAFQHNHIVKSVAFNPQGNLLVTGSNEKIIRIFDLQRPDAEPAKMMGHESNLRHCEFYTENIIVSCSDDKTIRLWDVTSAQEIRKLEFPNIVSDIEVSTQNRLLTLTHGNTVAFWNLDNLSLIKEFEVPTQIHSASLKPDKSIFVCGGEDFKLYKYDFDTGIELEAFKGHFGPVHCVRFSPDAELYASGSEDGTLRLWQTTVGKNYGLWKCVQAPSDLDKPGDAEG</sequence>
<dbReference type="SMART" id="SM00320">
    <property type="entry name" value="WD40"/>
    <property type="match status" value="7"/>
</dbReference>
<feature type="repeat" description="WD" evidence="7">
    <location>
        <begin position="139"/>
        <end position="179"/>
    </location>
</feature>
<evidence type="ECO:0000313" key="8">
    <source>
        <dbReference type="EMBL" id="CAG7731116.1"/>
    </source>
</evidence>
<evidence type="ECO:0000256" key="5">
    <source>
        <dbReference type="ARBA" id="ARBA00038394"/>
    </source>
</evidence>
<organism evidence="8 9">
    <name type="scientific">Allacma fusca</name>
    <dbReference type="NCBI Taxonomy" id="39272"/>
    <lineage>
        <taxon>Eukaryota</taxon>
        <taxon>Metazoa</taxon>
        <taxon>Ecdysozoa</taxon>
        <taxon>Arthropoda</taxon>
        <taxon>Hexapoda</taxon>
        <taxon>Collembola</taxon>
        <taxon>Symphypleona</taxon>
        <taxon>Sminthuridae</taxon>
        <taxon>Allacma</taxon>
    </lineage>
</organism>
<dbReference type="PROSITE" id="PS50294">
    <property type="entry name" value="WD_REPEATS_REGION"/>
    <property type="match status" value="4"/>
</dbReference>
<dbReference type="GO" id="GO:0003723">
    <property type="term" value="F:RNA binding"/>
    <property type="evidence" value="ECO:0007669"/>
    <property type="project" value="TreeGrafter"/>
</dbReference>
<dbReference type="AlphaFoldDB" id="A0A8J2K9R0"/>
<evidence type="ECO:0000256" key="7">
    <source>
        <dbReference type="PROSITE-ProRule" id="PRU00221"/>
    </source>
</evidence>
<feature type="repeat" description="WD" evidence="7">
    <location>
        <begin position="261"/>
        <end position="293"/>
    </location>
</feature>
<dbReference type="EMBL" id="CAJVCH010206102">
    <property type="protein sequence ID" value="CAG7731116.1"/>
    <property type="molecule type" value="Genomic_DNA"/>
</dbReference>
<comment type="caution">
    <text evidence="8">The sequence shown here is derived from an EMBL/GenBank/DDBJ whole genome shotgun (WGS) entry which is preliminary data.</text>
</comment>
<evidence type="ECO:0000256" key="4">
    <source>
        <dbReference type="ARBA" id="ARBA00023187"/>
    </source>
</evidence>
<evidence type="ECO:0000256" key="6">
    <source>
        <dbReference type="ARBA" id="ARBA00040390"/>
    </source>
</evidence>
<comment type="similarity">
    <text evidence="5">Belongs to the WD repeat STRAP family.</text>
</comment>
<keyword evidence="2" id="KW-0507">mRNA processing</keyword>
<dbReference type="InterPro" id="IPR001680">
    <property type="entry name" value="WD40_rpt"/>
</dbReference>
<evidence type="ECO:0000256" key="2">
    <source>
        <dbReference type="ARBA" id="ARBA00022664"/>
    </source>
</evidence>
<keyword evidence="9" id="KW-1185">Reference proteome</keyword>
<keyword evidence="1 7" id="KW-0853">WD repeat</keyword>
<dbReference type="PANTHER" id="PTHR19877">
    <property type="entry name" value="EUKARYOTIC TRANSLATION INITIATION FACTOR 3 SUBUNIT I"/>
    <property type="match status" value="1"/>
</dbReference>
<dbReference type="GO" id="GO:0032797">
    <property type="term" value="C:SMN complex"/>
    <property type="evidence" value="ECO:0007669"/>
    <property type="project" value="TreeGrafter"/>
</dbReference>
<dbReference type="FunFam" id="2.130.10.10:FF:000133">
    <property type="entry name" value="Serine-threonine kinase receptor-associated protein"/>
    <property type="match status" value="1"/>
</dbReference>
<dbReference type="InterPro" id="IPR019775">
    <property type="entry name" value="WD40_repeat_CS"/>
</dbReference>
<dbReference type="Proteomes" id="UP000708208">
    <property type="component" value="Unassembled WGS sequence"/>
</dbReference>
<name>A0A8J2K9R0_9HEXA</name>
<dbReference type="PANTHER" id="PTHR19877:SF13">
    <property type="entry name" value="SERINE-THREONINE KINASE RECEPTOR-ASSOCIATED PROTEIN"/>
    <property type="match status" value="1"/>
</dbReference>
<keyword evidence="4" id="KW-0508">mRNA splicing</keyword>
<dbReference type="Pfam" id="PF00400">
    <property type="entry name" value="WD40"/>
    <property type="match status" value="4"/>
</dbReference>
<accession>A0A8J2K9R0</accession>
<dbReference type="PROSITE" id="PS00678">
    <property type="entry name" value="WD_REPEATS_1"/>
    <property type="match status" value="2"/>
</dbReference>
<protein>
    <recommendedName>
        <fullName evidence="6">Serine-threonine kinase receptor-associated protein</fullName>
    </recommendedName>
</protein>
<evidence type="ECO:0000256" key="3">
    <source>
        <dbReference type="ARBA" id="ARBA00022737"/>
    </source>
</evidence>